<dbReference type="InterPro" id="IPR002942">
    <property type="entry name" value="S4_RNA-bd"/>
</dbReference>
<dbReference type="EMBL" id="AYYE01001193">
    <property type="protein sequence ID" value="ETK06374.1"/>
    <property type="molecule type" value="Genomic_DNA"/>
</dbReference>
<dbReference type="EC" id="5.4.99.-" evidence="5"/>
<dbReference type="Gene3D" id="3.10.290.10">
    <property type="entry name" value="RNA-binding S4 domain"/>
    <property type="match status" value="1"/>
</dbReference>
<dbReference type="InterPro" id="IPR020103">
    <property type="entry name" value="PsdUridine_synth_cat_dom_sf"/>
</dbReference>
<dbReference type="PATRIC" id="fig|1411022.3.peg.1670"/>
<dbReference type="InterPro" id="IPR050188">
    <property type="entry name" value="RluA_PseudoU_synthase"/>
</dbReference>
<dbReference type="SMART" id="SM00363">
    <property type="entry name" value="S4"/>
    <property type="match status" value="1"/>
</dbReference>
<keyword evidence="2 5" id="KW-0413">Isomerase</keyword>
<dbReference type="InterPro" id="IPR006145">
    <property type="entry name" value="PsdUridine_synth_RsuA/RluA"/>
</dbReference>
<dbReference type="PROSITE" id="PS01129">
    <property type="entry name" value="PSI_RLU"/>
    <property type="match status" value="1"/>
</dbReference>
<dbReference type="SUPFAM" id="SSF55120">
    <property type="entry name" value="Pseudouridine synthase"/>
    <property type="match status" value="1"/>
</dbReference>
<dbReference type="Pfam" id="PF01479">
    <property type="entry name" value="S4"/>
    <property type="match status" value="1"/>
</dbReference>
<evidence type="ECO:0000313" key="8">
    <source>
        <dbReference type="EMBL" id="ETK06374.1"/>
    </source>
</evidence>
<dbReference type="NCBIfam" id="TIGR00005">
    <property type="entry name" value="rluA_subfam"/>
    <property type="match status" value="1"/>
</dbReference>
<comment type="similarity">
    <text evidence="1 5">Belongs to the pseudouridine synthase RluA family.</text>
</comment>
<feature type="active site" evidence="3">
    <location>
        <position position="149"/>
    </location>
</feature>
<comment type="caution">
    <text evidence="8">The sequence shown here is derived from an EMBL/GenBank/DDBJ whole genome shotgun (WGS) entry which is preliminary data.</text>
</comment>
<comment type="function">
    <text evidence="5">Responsible for synthesis of pseudouridine from uracil.</text>
</comment>
<dbReference type="PANTHER" id="PTHR21600">
    <property type="entry name" value="MITOCHONDRIAL RNA PSEUDOURIDINE SYNTHASE"/>
    <property type="match status" value="1"/>
</dbReference>
<sequence>MKSNRTFRPHRGAQPDDRQPRGQRVTVREASPLLPFLFAHITDRSRSAVKSLLRHGQIWVNGRVTTHFDMPLRPGDTVLISHERGRPAFNSPYLRIVWEDESLIVIDKRDGLLSVSDSVAQERTAWAILSAYVREQDPRNRIFVLHRLDRGTSGLMMFARNKGVQEKMREGWADIVTRRSYVAVVEGVPEPAEDTLRNFLAENSRMKVYCTDALHGKEAVTHYRVLKAASDCALVEFTLETGRKNQIRAQMEAFGHPIAGDPKYGAQTDPAERLMLHACRLWFIHPETGREMRFDTPIPTVFSAQVRDRE</sequence>
<proteinExistence type="inferred from homology"/>
<keyword evidence="4" id="KW-0694">RNA-binding</keyword>
<reference evidence="8 9" key="1">
    <citation type="submission" date="2013-11" db="EMBL/GenBank/DDBJ databases">
        <title>Single cell genomics of uncultured Tannerella BU063 (oral taxon 286).</title>
        <authorList>
            <person name="Beall C.J."/>
            <person name="Campbell A.G."/>
            <person name="Griffen A.L."/>
            <person name="Podar M."/>
            <person name="Leys E.J."/>
        </authorList>
    </citation>
    <scope>NUCLEOTIDE SEQUENCE [LARGE SCALE GENOMIC DNA]</scope>
    <source>
        <strain evidence="8">Cell 1/3</strain>
    </source>
</reference>
<dbReference type="CDD" id="cd00165">
    <property type="entry name" value="S4"/>
    <property type="match status" value="1"/>
</dbReference>
<dbReference type="InterPro" id="IPR036986">
    <property type="entry name" value="S4_RNA-bd_sf"/>
</dbReference>
<dbReference type="CDD" id="cd02869">
    <property type="entry name" value="PseudoU_synth_RluA_like"/>
    <property type="match status" value="1"/>
</dbReference>
<dbReference type="Gene3D" id="3.30.2350.10">
    <property type="entry name" value="Pseudouridine synthase"/>
    <property type="match status" value="1"/>
</dbReference>
<feature type="domain" description="RNA-binding S4" evidence="7">
    <location>
        <begin position="32"/>
        <end position="92"/>
    </location>
</feature>
<dbReference type="InterPro" id="IPR006224">
    <property type="entry name" value="PsdUridine_synth_RluA-like_CS"/>
</dbReference>
<evidence type="ECO:0000313" key="9">
    <source>
        <dbReference type="Proteomes" id="UP000034982"/>
    </source>
</evidence>
<evidence type="ECO:0000256" key="2">
    <source>
        <dbReference type="ARBA" id="ARBA00023235"/>
    </source>
</evidence>
<accession>W2CGJ9</accession>
<evidence type="ECO:0000256" key="1">
    <source>
        <dbReference type="ARBA" id="ARBA00010876"/>
    </source>
</evidence>
<evidence type="ECO:0000256" key="5">
    <source>
        <dbReference type="RuleBase" id="RU362028"/>
    </source>
</evidence>
<evidence type="ECO:0000256" key="3">
    <source>
        <dbReference type="PIRSR" id="PIRSR606225-1"/>
    </source>
</evidence>
<dbReference type="Pfam" id="PF00849">
    <property type="entry name" value="PseudoU_synth_2"/>
    <property type="match status" value="1"/>
</dbReference>
<evidence type="ECO:0000256" key="6">
    <source>
        <dbReference type="SAM" id="MobiDB-lite"/>
    </source>
</evidence>
<organism evidence="8 9">
    <name type="scientific">Tannerella sp. oral taxon BU063 isolate Cell 1/3</name>
    <dbReference type="NCBI Taxonomy" id="1411022"/>
    <lineage>
        <taxon>Bacteria</taxon>
        <taxon>Pseudomonadati</taxon>
        <taxon>Bacteroidota</taxon>
        <taxon>Bacteroidia</taxon>
        <taxon>Bacteroidales</taxon>
        <taxon>Tannerellaceae</taxon>
        <taxon>Tannerella</taxon>
    </lineage>
</organism>
<dbReference type="InterPro" id="IPR006225">
    <property type="entry name" value="PsdUridine_synth_RluC/D"/>
</dbReference>
<feature type="compositionally biased region" description="Basic residues" evidence="6">
    <location>
        <begin position="1"/>
        <end position="11"/>
    </location>
</feature>
<name>W2CGJ9_9BACT</name>
<feature type="region of interest" description="Disordered" evidence="6">
    <location>
        <begin position="1"/>
        <end position="24"/>
    </location>
</feature>
<dbReference type="PANTHER" id="PTHR21600:SF44">
    <property type="entry name" value="RIBOSOMAL LARGE SUBUNIT PSEUDOURIDINE SYNTHASE D"/>
    <property type="match status" value="1"/>
</dbReference>
<dbReference type="GO" id="GO:0000455">
    <property type="term" value="P:enzyme-directed rRNA pseudouridine synthesis"/>
    <property type="evidence" value="ECO:0007669"/>
    <property type="project" value="UniProtKB-ARBA"/>
</dbReference>
<dbReference type="AlphaFoldDB" id="W2CGJ9"/>
<dbReference type="GO" id="GO:0120159">
    <property type="term" value="F:rRNA pseudouridine synthase activity"/>
    <property type="evidence" value="ECO:0007669"/>
    <property type="project" value="UniProtKB-ARBA"/>
</dbReference>
<comment type="catalytic activity">
    <reaction evidence="5">
        <text>a uridine in RNA = a pseudouridine in RNA</text>
        <dbReference type="Rhea" id="RHEA:48348"/>
        <dbReference type="Rhea" id="RHEA-COMP:12068"/>
        <dbReference type="Rhea" id="RHEA-COMP:12069"/>
        <dbReference type="ChEBI" id="CHEBI:65314"/>
        <dbReference type="ChEBI" id="CHEBI:65315"/>
    </reaction>
</comment>
<gene>
    <name evidence="8" type="ORF">T230_13070</name>
</gene>
<dbReference type="SUPFAM" id="SSF55174">
    <property type="entry name" value="Alpha-L RNA-binding motif"/>
    <property type="match status" value="1"/>
</dbReference>
<dbReference type="Proteomes" id="UP000034982">
    <property type="component" value="Unassembled WGS sequence"/>
</dbReference>
<dbReference type="PROSITE" id="PS50889">
    <property type="entry name" value="S4"/>
    <property type="match status" value="1"/>
</dbReference>
<protein>
    <recommendedName>
        <fullName evidence="5">Pseudouridine synthase</fullName>
        <ecNumber evidence="5">5.4.99.-</ecNumber>
    </recommendedName>
</protein>
<evidence type="ECO:0000256" key="4">
    <source>
        <dbReference type="PROSITE-ProRule" id="PRU00182"/>
    </source>
</evidence>
<evidence type="ECO:0000259" key="7">
    <source>
        <dbReference type="SMART" id="SM00363"/>
    </source>
</evidence>
<dbReference type="GO" id="GO:0003723">
    <property type="term" value="F:RNA binding"/>
    <property type="evidence" value="ECO:0007669"/>
    <property type="project" value="UniProtKB-KW"/>
</dbReference>